<reference evidence="5" key="2">
    <citation type="submission" date="2020-09" db="EMBL/GenBank/DDBJ databases">
        <authorList>
            <person name="Sun Q."/>
            <person name="Zhou Y."/>
        </authorList>
    </citation>
    <scope>NUCLEOTIDE SEQUENCE</scope>
    <source>
        <strain evidence="5">CGMCC 1.12785</strain>
    </source>
</reference>
<dbReference type="GO" id="GO:0009092">
    <property type="term" value="P:homoserine metabolic process"/>
    <property type="evidence" value="ECO:0007669"/>
    <property type="project" value="TreeGrafter"/>
</dbReference>
<dbReference type="InterPro" id="IPR000073">
    <property type="entry name" value="AB_hydrolase_1"/>
</dbReference>
<dbReference type="Proteomes" id="UP000616114">
    <property type="component" value="Unassembled WGS sequence"/>
</dbReference>
<keyword evidence="2" id="KW-0012">Acyltransferase</keyword>
<dbReference type="GO" id="GO:0009086">
    <property type="term" value="P:methionine biosynthetic process"/>
    <property type="evidence" value="ECO:0007669"/>
    <property type="project" value="UniProtKB-UniRule"/>
</dbReference>
<dbReference type="Pfam" id="PF00561">
    <property type="entry name" value="Abhydrolase_1"/>
    <property type="match status" value="1"/>
</dbReference>
<dbReference type="NCBIfam" id="NF001209">
    <property type="entry name" value="PRK00175.1"/>
    <property type="match status" value="1"/>
</dbReference>
<comment type="function">
    <text evidence="2">Transfers an acetyl group from acetyl-CoA to L-homoserine, forming acetyl-L-homoserine.</text>
</comment>
<evidence type="ECO:0000259" key="4">
    <source>
        <dbReference type="Pfam" id="PF00561"/>
    </source>
</evidence>
<accession>A0A8J2TWR2</accession>
<dbReference type="InterPro" id="IPR029058">
    <property type="entry name" value="AB_hydrolase_fold"/>
</dbReference>
<feature type="binding site" evidence="2">
    <location>
        <position position="344"/>
    </location>
    <ligand>
        <name>substrate</name>
    </ligand>
</feature>
<dbReference type="GO" id="GO:0004414">
    <property type="term" value="F:homoserine O-acetyltransferase activity"/>
    <property type="evidence" value="ECO:0007669"/>
    <property type="project" value="UniProtKB-UniRule"/>
</dbReference>
<evidence type="ECO:0000313" key="5">
    <source>
        <dbReference type="EMBL" id="GGA08569.1"/>
    </source>
</evidence>
<dbReference type="PIRSF" id="PIRSF000443">
    <property type="entry name" value="Homoser_Ac_trans"/>
    <property type="match status" value="1"/>
</dbReference>
<dbReference type="RefSeq" id="WP_229744933.1">
    <property type="nucleotide sequence ID" value="NZ_BMFY01000003.1"/>
</dbReference>
<dbReference type="PRINTS" id="PR00111">
    <property type="entry name" value="ABHYDROLASE"/>
</dbReference>
<evidence type="ECO:0000256" key="3">
    <source>
        <dbReference type="PIRSR" id="PIRSR000443-1"/>
    </source>
</evidence>
<comment type="similarity">
    <text evidence="2">Belongs to the AB hydrolase superfamily. MetX family.</text>
</comment>
<dbReference type="SUPFAM" id="SSF53474">
    <property type="entry name" value="alpha/beta-Hydrolases"/>
    <property type="match status" value="1"/>
</dbReference>
<feature type="domain" description="AB hydrolase-1" evidence="4">
    <location>
        <begin position="45"/>
        <end position="330"/>
    </location>
</feature>
<comment type="subcellular location">
    <subcellularLocation>
        <location evidence="2">Cytoplasm</location>
    </subcellularLocation>
</comment>
<dbReference type="AlphaFoldDB" id="A0A8J2TWR2"/>
<dbReference type="NCBIfam" id="TIGR01392">
    <property type="entry name" value="homoserO_Ac_trn"/>
    <property type="match status" value="1"/>
</dbReference>
<proteinExistence type="inferred from homology"/>
<organism evidence="5 6">
    <name type="scientific">Sediminivirga luteola</name>
    <dbReference type="NCBI Taxonomy" id="1774748"/>
    <lineage>
        <taxon>Bacteria</taxon>
        <taxon>Bacillati</taxon>
        <taxon>Actinomycetota</taxon>
        <taxon>Actinomycetes</taxon>
        <taxon>Micrococcales</taxon>
        <taxon>Brevibacteriaceae</taxon>
        <taxon>Sediminivirga</taxon>
    </lineage>
</organism>
<keyword evidence="6" id="KW-1185">Reference proteome</keyword>
<comment type="subunit">
    <text evidence="2">Homodimer.</text>
</comment>
<dbReference type="GO" id="GO:0005737">
    <property type="term" value="C:cytoplasm"/>
    <property type="evidence" value="ECO:0007669"/>
    <property type="project" value="UniProtKB-SubCell"/>
</dbReference>
<comment type="caution">
    <text evidence="2">Lacks conserved residue(s) required for the propagation of feature annotation.</text>
</comment>
<dbReference type="EMBL" id="BMFY01000003">
    <property type="protein sequence ID" value="GGA08569.1"/>
    <property type="molecule type" value="Genomic_DNA"/>
</dbReference>
<keyword evidence="1 2" id="KW-0808">Transferase</keyword>
<keyword evidence="2" id="KW-0028">Amino-acid biosynthesis</keyword>
<dbReference type="PANTHER" id="PTHR32268">
    <property type="entry name" value="HOMOSERINE O-ACETYLTRANSFERASE"/>
    <property type="match status" value="1"/>
</dbReference>
<name>A0A8J2TWR2_9MICO</name>
<reference evidence="5" key="1">
    <citation type="journal article" date="2014" name="Int. J. Syst. Evol. Microbiol.">
        <title>Complete genome sequence of Corynebacterium casei LMG S-19264T (=DSM 44701T), isolated from a smear-ripened cheese.</title>
        <authorList>
            <consortium name="US DOE Joint Genome Institute (JGI-PGF)"/>
            <person name="Walter F."/>
            <person name="Albersmeier A."/>
            <person name="Kalinowski J."/>
            <person name="Ruckert C."/>
        </authorList>
    </citation>
    <scope>NUCLEOTIDE SEQUENCE</scope>
    <source>
        <strain evidence="5">CGMCC 1.12785</strain>
    </source>
</reference>
<feature type="active site" evidence="2 3">
    <location>
        <position position="343"/>
    </location>
</feature>
<comment type="pathway">
    <text evidence="2">Amino-acid biosynthesis; L-methionine biosynthesis via de novo pathway; O-acetyl-L-homoserine from L-homoserine: step 1/1.</text>
</comment>
<feature type="binding site" evidence="2">
    <location>
        <position position="219"/>
    </location>
    <ligand>
        <name>substrate</name>
    </ligand>
</feature>
<dbReference type="UniPathway" id="UPA00051">
    <property type="reaction ID" value="UER00074"/>
</dbReference>
<keyword evidence="2" id="KW-0486">Methionine biosynthesis</keyword>
<dbReference type="InterPro" id="IPR008220">
    <property type="entry name" value="HAT_MetX-like"/>
</dbReference>
<dbReference type="EC" id="2.3.1.31" evidence="2"/>
<dbReference type="Gene3D" id="1.10.1740.110">
    <property type="match status" value="1"/>
</dbReference>
<evidence type="ECO:0000313" key="6">
    <source>
        <dbReference type="Proteomes" id="UP000616114"/>
    </source>
</evidence>
<sequence length="363" mass="39124">MILHAPASRLQFLDTGELQLESGRVLERVTLAYETYGTLAPDGSNAVLIQHALTANSHVAAHDDADEAGWWGPMVGPGAAIDTDRYFVVCANMLGGCGGTTGPASASPGDGLPYGSRFPGVTLRDGVTLEARLADHLGIAAWHTVIGGSMGGARALEWAIMHPERVERLVVLAAPAYSNADQIAWAHTQLIAIESDPEYCGGDYLALGRSPENGLGLARRIAHLTYRHGSELDTRFGRARQRTSRPGERPEYYQVDSYLDHQARKLVNRFDAGSYAVLTRALRDHDVTRGRGGLQEALGRIQAGVTLIAIDTDRLYPPAQLEEIDRALPSPPGVHTIRSLRGHDGFLMEHDQLAAILAATVFA</sequence>
<evidence type="ECO:0000256" key="2">
    <source>
        <dbReference type="HAMAP-Rule" id="MF_00296"/>
    </source>
</evidence>
<feature type="active site" evidence="2 3">
    <location>
        <position position="313"/>
    </location>
</feature>
<gene>
    <name evidence="5" type="primary">metX</name>
    <name evidence="2" type="synonym">metXA</name>
    <name evidence="5" type="ORF">GCM10011333_09330</name>
</gene>
<dbReference type="PANTHER" id="PTHR32268:SF11">
    <property type="entry name" value="HOMOSERINE O-ACETYLTRANSFERASE"/>
    <property type="match status" value="1"/>
</dbReference>
<keyword evidence="2" id="KW-0963">Cytoplasm</keyword>
<evidence type="ECO:0000256" key="1">
    <source>
        <dbReference type="ARBA" id="ARBA00022679"/>
    </source>
</evidence>
<comment type="caution">
    <text evidence="5">The sequence shown here is derived from an EMBL/GenBank/DDBJ whole genome shotgun (WGS) entry which is preliminary data.</text>
</comment>
<protein>
    <recommendedName>
        <fullName evidence="2">Homoserine O-acetyltransferase</fullName>
        <shortName evidence="2">HAT</shortName>
        <ecNumber evidence="2">2.3.1.31</ecNumber>
    </recommendedName>
    <alternativeName>
        <fullName evidence="2">Homoserine transacetylase</fullName>
        <shortName evidence="2">HTA</shortName>
    </alternativeName>
</protein>
<dbReference type="HAMAP" id="MF_00296">
    <property type="entry name" value="MetX_acyltransf"/>
    <property type="match status" value="1"/>
</dbReference>
<dbReference type="Gene3D" id="3.40.50.1820">
    <property type="entry name" value="alpha/beta hydrolase"/>
    <property type="match status" value="1"/>
</dbReference>
<comment type="catalytic activity">
    <reaction evidence="2">
        <text>L-homoserine + acetyl-CoA = O-acetyl-L-homoserine + CoA</text>
        <dbReference type="Rhea" id="RHEA:13701"/>
        <dbReference type="ChEBI" id="CHEBI:57287"/>
        <dbReference type="ChEBI" id="CHEBI:57288"/>
        <dbReference type="ChEBI" id="CHEBI:57476"/>
        <dbReference type="ChEBI" id="CHEBI:57716"/>
        <dbReference type="EC" id="2.3.1.31"/>
    </reaction>
</comment>
<feature type="active site" description="Nucleophile" evidence="2 3">
    <location>
        <position position="149"/>
    </location>
</feature>